<evidence type="ECO:0000313" key="2">
    <source>
        <dbReference type="Proteomes" id="UP001189429"/>
    </source>
</evidence>
<dbReference type="Proteomes" id="UP001189429">
    <property type="component" value="Unassembled WGS sequence"/>
</dbReference>
<keyword evidence="2" id="KW-1185">Reference proteome</keyword>
<sequence length="310" mass="34113">MDGFSITERVRSFFQACRSRCIGSQIVEGGFNGQKNSVPHENRNGAIETAFHTLFDKKVASKKHDYKGLTFPMFNYQRDLKANDWSARFADAVIIDHCVRFGCLGKIQHAWRGEMFMATSKLAVRCTLAGAATPWMLPLTHFSRSAGVAWPHKEHAVVNADVVFMQLSLGAVSIDELLRAVADPSNWEAIPVEWCSVFSRCLLLGAQLPRELPGGLGGRLRVTGRAAPLLVVAARTCFLGLSKTQLTRLMKYQGVAAKGGSLYGILEALIKCNLGKPDAPANEDELLEIMAIRMVESVSNQNATLETFMH</sequence>
<name>A0ABN9PW22_9DINO</name>
<dbReference type="EMBL" id="CAUYUJ010001714">
    <property type="protein sequence ID" value="CAK0797252.1"/>
    <property type="molecule type" value="Genomic_DNA"/>
</dbReference>
<accession>A0ABN9PW22</accession>
<organism evidence="1 2">
    <name type="scientific">Prorocentrum cordatum</name>
    <dbReference type="NCBI Taxonomy" id="2364126"/>
    <lineage>
        <taxon>Eukaryota</taxon>
        <taxon>Sar</taxon>
        <taxon>Alveolata</taxon>
        <taxon>Dinophyceae</taxon>
        <taxon>Prorocentrales</taxon>
        <taxon>Prorocentraceae</taxon>
        <taxon>Prorocentrum</taxon>
    </lineage>
</organism>
<feature type="non-terminal residue" evidence="1">
    <location>
        <position position="310"/>
    </location>
</feature>
<evidence type="ECO:0000313" key="1">
    <source>
        <dbReference type="EMBL" id="CAK0797252.1"/>
    </source>
</evidence>
<protein>
    <recommendedName>
        <fullName evidence="3">RNA-directed RNA polymerase</fullName>
    </recommendedName>
</protein>
<reference evidence="1" key="1">
    <citation type="submission" date="2023-10" db="EMBL/GenBank/DDBJ databases">
        <authorList>
            <person name="Chen Y."/>
            <person name="Shah S."/>
            <person name="Dougan E. K."/>
            <person name="Thang M."/>
            <person name="Chan C."/>
        </authorList>
    </citation>
    <scope>NUCLEOTIDE SEQUENCE [LARGE SCALE GENOMIC DNA]</scope>
</reference>
<proteinExistence type="predicted"/>
<evidence type="ECO:0008006" key="3">
    <source>
        <dbReference type="Google" id="ProtNLM"/>
    </source>
</evidence>
<comment type="caution">
    <text evidence="1">The sequence shown here is derived from an EMBL/GenBank/DDBJ whole genome shotgun (WGS) entry which is preliminary data.</text>
</comment>
<gene>
    <name evidence="1" type="ORF">PCOR1329_LOCUS6397</name>
</gene>